<dbReference type="Proteomes" id="UP001163603">
    <property type="component" value="Chromosome 5"/>
</dbReference>
<evidence type="ECO:0000313" key="2">
    <source>
        <dbReference type="Proteomes" id="UP001163603"/>
    </source>
</evidence>
<keyword evidence="2" id="KW-1185">Reference proteome</keyword>
<dbReference type="EMBL" id="CM047740">
    <property type="protein sequence ID" value="KAJ0039800.1"/>
    <property type="molecule type" value="Genomic_DNA"/>
</dbReference>
<name>A0ACC0YNM6_9ROSI</name>
<organism evidence="1 2">
    <name type="scientific">Pistacia integerrima</name>
    <dbReference type="NCBI Taxonomy" id="434235"/>
    <lineage>
        <taxon>Eukaryota</taxon>
        <taxon>Viridiplantae</taxon>
        <taxon>Streptophyta</taxon>
        <taxon>Embryophyta</taxon>
        <taxon>Tracheophyta</taxon>
        <taxon>Spermatophyta</taxon>
        <taxon>Magnoliopsida</taxon>
        <taxon>eudicotyledons</taxon>
        <taxon>Gunneridae</taxon>
        <taxon>Pentapetalae</taxon>
        <taxon>rosids</taxon>
        <taxon>malvids</taxon>
        <taxon>Sapindales</taxon>
        <taxon>Anacardiaceae</taxon>
        <taxon>Pistacia</taxon>
    </lineage>
</organism>
<sequence length="550" mass="61243">MENGQDQDKQSSRSKKRITIHDYVQSGDVDGFQKLLQENPSLLNERNAIMLETPLHLSAGNNKTEILKFLLEWKGDDKVDLEAKTMCGETPLHLAAKNGCNEAARLLVAHGALVEAENICGETPLHLAAKHGCSEAARLLLGHGALVEAETEYGATPLKLSVLHSIRTEDCSIVKTLLENNADYNAKDDEGMTVLDHLSKIQESGKLHDVFLSHQEEQRKKKVLEACSKEKETMDALDKELSNIVGLDELKTQLRKWAKSFLVDERRKALGLIVGTERPPHIPFQGYPGTGRELPHGRPPLAKPFPKMKVGTGKLPHMAFPGNPGTGKTMVARTLGRLLHSAGILRTPIVKEVQRTDLVGEYIGQTGPKTREKIKQAEGGILFVDEAYRLIPWERCGRDFGLEALEEIMSCMDSGKVLVIFAGYNEPMQRVISSNEGFSRRVTNIFKFKDLSCEELANLLHIKMSNQAEDNLLYGFKLHSSCSENAIAELIEKETTKVQLMKMNGGLVDIMLNNGKENLDFRITDDCVESDELLTIKLEDFEAALRFLPK</sequence>
<reference evidence="2" key="1">
    <citation type="journal article" date="2023" name="G3 (Bethesda)">
        <title>Genome assembly and association tests identify interacting loci associated with vigor, precocity, and sex in interspecific pistachio rootstocks.</title>
        <authorList>
            <person name="Palmer W."/>
            <person name="Jacygrad E."/>
            <person name="Sagayaradj S."/>
            <person name="Cavanaugh K."/>
            <person name="Han R."/>
            <person name="Bertier L."/>
            <person name="Beede B."/>
            <person name="Kafkas S."/>
            <person name="Golino D."/>
            <person name="Preece J."/>
            <person name="Michelmore R."/>
        </authorList>
    </citation>
    <scope>NUCLEOTIDE SEQUENCE [LARGE SCALE GENOMIC DNA]</scope>
</reference>
<accession>A0ACC0YNM6</accession>
<evidence type="ECO:0000313" key="1">
    <source>
        <dbReference type="EMBL" id="KAJ0039800.1"/>
    </source>
</evidence>
<gene>
    <name evidence="1" type="ORF">Pint_26741</name>
</gene>
<protein>
    <submittedName>
        <fullName evidence="1">Uncharacterized protein</fullName>
    </submittedName>
</protein>
<comment type="caution">
    <text evidence="1">The sequence shown here is derived from an EMBL/GenBank/DDBJ whole genome shotgun (WGS) entry which is preliminary data.</text>
</comment>
<proteinExistence type="predicted"/>